<dbReference type="Proteomes" id="UP000276133">
    <property type="component" value="Unassembled WGS sequence"/>
</dbReference>
<feature type="non-terminal residue" evidence="1">
    <location>
        <position position="1"/>
    </location>
</feature>
<dbReference type="InterPro" id="IPR015943">
    <property type="entry name" value="WD40/YVTN_repeat-like_dom_sf"/>
</dbReference>
<dbReference type="InterPro" id="IPR001680">
    <property type="entry name" value="WD40_rpt"/>
</dbReference>
<proteinExistence type="predicted"/>
<reference evidence="1 2" key="1">
    <citation type="journal article" date="2018" name="Sci. Rep.">
        <title>Genomic signatures of local adaptation to the degree of environmental predictability in rotifers.</title>
        <authorList>
            <person name="Franch-Gras L."/>
            <person name="Hahn C."/>
            <person name="Garcia-Roger E.M."/>
            <person name="Carmona M.J."/>
            <person name="Serra M."/>
            <person name="Gomez A."/>
        </authorList>
    </citation>
    <scope>NUCLEOTIDE SEQUENCE [LARGE SCALE GENOMIC DNA]</scope>
    <source>
        <strain evidence="1">HYR1</strain>
    </source>
</reference>
<dbReference type="Gene3D" id="2.130.10.10">
    <property type="entry name" value="YVTN repeat-like/Quinoprotein amine dehydrogenase"/>
    <property type="match status" value="1"/>
</dbReference>
<protein>
    <submittedName>
        <fullName evidence="1">Uncharacterized protein</fullName>
    </submittedName>
</protein>
<organism evidence="1 2">
    <name type="scientific">Brachionus plicatilis</name>
    <name type="common">Marine rotifer</name>
    <name type="synonym">Brachionus muelleri</name>
    <dbReference type="NCBI Taxonomy" id="10195"/>
    <lineage>
        <taxon>Eukaryota</taxon>
        <taxon>Metazoa</taxon>
        <taxon>Spiralia</taxon>
        <taxon>Gnathifera</taxon>
        <taxon>Rotifera</taxon>
        <taxon>Eurotatoria</taxon>
        <taxon>Monogononta</taxon>
        <taxon>Pseudotrocha</taxon>
        <taxon>Ploima</taxon>
        <taxon>Brachionidae</taxon>
        <taxon>Brachionus</taxon>
    </lineage>
</organism>
<comment type="caution">
    <text evidence="1">The sequence shown here is derived from an EMBL/GenBank/DDBJ whole genome shotgun (WGS) entry which is preliminary data.</text>
</comment>
<dbReference type="EMBL" id="REGN01013439">
    <property type="protein sequence ID" value="RMZ93925.1"/>
    <property type="molecule type" value="Genomic_DNA"/>
</dbReference>
<evidence type="ECO:0000313" key="2">
    <source>
        <dbReference type="Proteomes" id="UP000276133"/>
    </source>
</evidence>
<dbReference type="SMART" id="SM00320">
    <property type="entry name" value="WD40"/>
    <property type="match status" value="1"/>
</dbReference>
<accession>A0A3M7P4C7</accession>
<name>A0A3M7P4C7_BRAPC</name>
<dbReference type="SUPFAM" id="SSF50978">
    <property type="entry name" value="WD40 repeat-like"/>
    <property type="match status" value="1"/>
</dbReference>
<gene>
    <name evidence="1" type="ORF">BpHYR1_002114</name>
</gene>
<sequence>SFSTNYFSDLVNKIDLRREVVKNLMNKSIDKYYESLLNDVNKHTFKFIDSIKEDFGRINTNDLRKELNCDENSIDYRINRKIMSNLRSKNLDENLQNFEQFKNIEFFDGETVNLCENDLCKFFGKIDSKHPNQDFNHPSIDSKTKSNKFKLIDQVGVKNIEELSTGELVYTSFSKPANFIIYLPENDQFKEIETGKNDIKFLLKSSNDELITIDSESHVMVWSNYKILNTYDIIKKNMLFIELINDTIIFMTDDSFLTKLNYLNGQIVNHFYLSSLYLDHSKIKNSSNLFFFKCYDVFKYNHETGGLQKSAKMNTIITVSKDLNKNECFVGTKEGEIIILDTNLITKLRKKCHSSSISSIISNYDGHVVSICVDGQIKVWKEEKLDLVNQFNVQHPIYARYLKNGKLAYIDKDLKFFVN</sequence>
<evidence type="ECO:0000313" key="1">
    <source>
        <dbReference type="EMBL" id="RMZ93925.1"/>
    </source>
</evidence>
<keyword evidence="2" id="KW-1185">Reference proteome</keyword>
<dbReference type="AlphaFoldDB" id="A0A3M7P4C7"/>
<dbReference type="InterPro" id="IPR036322">
    <property type="entry name" value="WD40_repeat_dom_sf"/>
</dbReference>